<dbReference type="PRINTS" id="PR00455">
    <property type="entry name" value="HTHTETR"/>
</dbReference>
<dbReference type="PANTHER" id="PTHR30055">
    <property type="entry name" value="HTH-TYPE TRANSCRIPTIONAL REGULATOR RUTR"/>
    <property type="match status" value="1"/>
</dbReference>
<evidence type="ECO:0000313" key="4">
    <source>
        <dbReference type="EMBL" id="ANY77234.1"/>
    </source>
</evidence>
<dbReference type="InterPro" id="IPR009057">
    <property type="entry name" value="Homeodomain-like_sf"/>
</dbReference>
<sequence>MPSNNPPHSDRRPHDLRSTLTKSKILDGARQVFLLNGYAAASIDQIINQSGVSKGAIYHHFESKDVLFNSLVAAEAERIAQVLPSIDPDDPNPCSALQQIGMAMLDTLNNPATISTLRLIIGALGRFPQLGEEFLRKSLGQTVEGIAAYLDVNSASNGIQIINSYAAAEEFARRCLTHVIERVLVPHQPFMTEAECTAVIKDTLRNCGIRWRNAVPNDESARIISPYDWEA</sequence>
<dbReference type="InterPro" id="IPR023772">
    <property type="entry name" value="DNA-bd_HTH_TetR-type_CS"/>
</dbReference>
<dbReference type="Gene3D" id="1.10.357.10">
    <property type="entry name" value="Tetracycline Repressor, domain 2"/>
    <property type="match status" value="1"/>
</dbReference>
<dbReference type="EMBL" id="CP016616">
    <property type="protein sequence ID" value="ANY77234.1"/>
    <property type="molecule type" value="Genomic_DNA"/>
</dbReference>
<dbReference type="PROSITE" id="PS01081">
    <property type="entry name" value="HTH_TETR_1"/>
    <property type="match status" value="1"/>
</dbReference>
<dbReference type="AlphaFoldDB" id="A0A1B2EB74"/>
<dbReference type="Pfam" id="PF00440">
    <property type="entry name" value="TetR_N"/>
    <property type="match status" value="1"/>
</dbReference>
<organism evidence="4">
    <name type="scientific">Microvirga ossetica</name>
    <dbReference type="NCBI Taxonomy" id="1882682"/>
    <lineage>
        <taxon>Bacteria</taxon>
        <taxon>Pseudomonadati</taxon>
        <taxon>Pseudomonadota</taxon>
        <taxon>Alphaproteobacteria</taxon>
        <taxon>Hyphomicrobiales</taxon>
        <taxon>Methylobacteriaceae</taxon>
        <taxon>Microvirga</taxon>
    </lineage>
</organism>
<dbReference type="InterPro" id="IPR050109">
    <property type="entry name" value="HTH-type_TetR-like_transc_reg"/>
</dbReference>
<gene>
    <name evidence="4" type="ORF">BB934_02555</name>
</gene>
<dbReference type="PANTHER" id="PTHR30055:SF146">
    <property type="entry name" value="HTH-TYPE TRANSCRIPTIONAL DUAL REGULATOR CECR"/>
    <property type="match status" value="1"/>
</dbReference>
<dbReference type="InterPro" id="IPR039536">
    <property type="entry name" value="TetR_C_Proteobacteria"/>
</dbReference>
<dbReference type="OrthoDB" id="7584337at2"/>
<reference evidence="4" key="1">
    <citation type="submission" date="2016-07" db="EMBL/GenBank/DDBJ databases">
        <title>Microvirga ossetica sp. nov. a new species of rhizobia isolated from root nodules of the legume species Vicia alpestris Steven originated from North Ossetia region in the Caucasus.</title>
        <authorList>
            <person name="Safronova V.I."/>
            <person name="Kuznetsova I.G."/>
            <person name="Sazanova A.L."/>
            <person name="Belimov A."/>
            <person name="Andronov E."/>
            <person name="Osledkin Y.S."/>
            <person name="Onishchuk O.P."/>
            <person name="Kurchak O.N."/>
            <person name="Shaposhnikov A.I."/>
            <person name="Willems A."/>
            <person name="Tikhonovich I.A."/>
        </authorList>
    </citation>
    <scope>NUCLEOTIDE SEQUENCE [LARGE SCALE GENOMIC DNA]</scope>
    <source>
        <strain evidence="4">V5/3M</strain>
    </source>
</reference>
<dbReference type="InterPro" id="IPR001647">
    <property type="entry name" value="HTH_TetR"/>
</dbReference>
<name>A0A1B2EB74_9HYPH</name>
<keyword evidence="1 2" id="KW-0238">DNA-binding</keyword>
<dbReference type="PROSITE" id="PS50977">
    <property type="entry name" value="HTH_TETR_2"/>
    <property type="match status" value="1"/>
</dbReference>
<dbReference type="SUPFAM" id="SSF46689">
    <property type="entry name" value="Homeodomain-like"/>
    <property type="match status" value="1"/>
</dbReference>
<feature type="domain" description="HTH tetR-type" evidence="3">
    <location>
        <begin position="19"/>
        <end position="79"/>
    </location>
</feature>
<protein>
    <recommendedName>
        <fullName evidence="3">HTH tetR-type domain-containing protein</fullName>
    </recommendedName>
</protein>
<dbReference type="KEGG" id="moc:BB934_02555"/>
<evidence type="ECO:0000256" key="1">
    <source>
        <dbReference type="ARBA" id="ARBA00023125"/>
    </source>
</evidence>
<accession>A0A1B2EB74</accession>
<proteinExistence type="predicted"/>
<evidence type="ECO:0000259" key="3">
    <source>
        <dbReference type="PROSITE" id="PS50977"/>
    </source>
</evidence>
<dbReference type="GO" id="GO:0000976">
    <property type="term" value="F:transcription cis-regulatory region binding"/>
    <property type="evidence" value="ECO:0007669"/>
    <property type="project" value="TreeGrafter"/>
</dbReference>
<dbReference type="RefSeq" id="WP_099508226.1">
    <property type="nucleotide sequence ID" value="NZ_CP016616.1"/>
</dbReference>
<dbReference type="GO" id="GO:0003700">
    <property type="term" value="F:DNA-binding transcription factor activity"/>
    <property type="evidence" value="ECO:0007669"/>
    <property type="project" value="TreeGrafter"/>
</dbReference>
<feature type="DNA-binding region" description="H-T-H motif" evidence="2">
    <location>
        <begin position="42"/>
        <end position="61"/>
    </location>
</feature>
<evidence type="ECO:0000256" key="2">
    <source>
        <dbReference type="PROSITE-ProRule" id="PRU00335"/>
    </source>
</evidence>
<dbReference type="Pfam" id="PF14246">
    <property type="entry name" value="TetR_C_7"/>
    <property type="match status" value="1"/>
</dbReference>